<feature type="signal peptide" evidence="10">
    <location>
        <begin position="1"/>
        <end position="19"/>
    </location>
</feature>
<feature type="chain" id="PRO_5007593535" description="EGF-like domain-containing protein" evidence="10">
    <location>
        <begin position="20"/>
        <end position="673"/>
    </location>
</feature>
<protein>
    <recommendedName>
        <fullName evidence="11 12">EGF-like domain-containing protein</fullName>
    </recommendedName>
</protein>
<dbReference type="PROSITE" id="PS01186">
    <property type="entry name" value="EGF_2"/>
    <property type="match status" value="1"/>
</dbReference>
<evidence type="ECO:0000256" key="7">
    <source>
        <dbReference type="ARBA" id="ARBA00023237"/>
    </source>
</evidence>
<keyword evidence="5 10" id="KW-0732">Signal</keyword>
<accession>A0A152A2C3</accession>
<evidence type="ECO:0000256" key="9">
    <source>
        <dbReference type="SAM" id="Phobius"/>
    </source>
</evidence>
<evidence type="ECO:0000259" key="11">
    <source>
        <dbReference type="PROSITE" id="PS00022"/>
    </source>
</evidence>
<dbReference type="OrthoDB" id="2015716at2759"/>
<keyword evidence="7" id="KW-0998">Cell outer membrane</keyword>
<dbReference type="EMBL" id="LODT01000015">
    <property type="protein sequence ID" value="KYR00388.1"/>
    <property type="molecule type" value="Genomic_DNA"/>
</dbReference>
<evidence type="ECO:0000256" key="4">
    <source>
        <dbReference type="ARBA" id="ARBA00022525"/>
    </source>
</evidence>
<evidence type="ECO:0000313" key="13">
    <source>
        <dbReference type="EMBL" id="KYR00388.1"/>
    </source>
</evidence>
<evidence type="ECO:0000256" key="1">
    <source>
        <dbReference type="ARBA" id="ARBA00004196"/>
    </source>
</evidence>
<evidence type="ECO:0000256" key="8">
    <source>
        <dbReference type="SAM" id="MobiDB-lite"/>
    </source>
</evidence>
<dbReference type="PROSITE" id="PS00022">
    <property type="entry name" value="EGF_1"/>
    <property type="match status" value="1"/>
</dbReference>
<dbReference type="InParanoid" id="A0A152A2C3"/>
<evidence type="ECO:0000256" key="5">
    <source>
        <dbReference type="ARBA" id="ARBA00022729"/>
    </source>
</evidence>
<feature type="domain" description="EGF-like" evidence="11 12">
    <location>
        <begin position="432"/>
        <end position="443"/>
    </location>
</feature>
<dbReference type="InterPro" id="IPR003368">
    <property type="entry name" value="POMP_repeat"/>
</dbReference>
<dbReference type="InterPro" id="IPR000742">
    <property type="entry name" value="EGF"/>
</dbReference>
<dbReference type="GO" id="GO:0005576">
    <property type="term" value="C:extracellular region"/>
    <property type="evidence" value="ECO:0007669"/>
    <property type="project" value="UniProtKB-SubCell"/>
</dbReference>
<proteinExistence type="predicted"/>
<evidence type="ECO:0000256" key="10">
    <source>
        <dbReference type="SAM" id="SignalP"/>
    </source>
</evidence>
<feature type="region of interest" description="Disordered" evidence="8">
    <location>
        <begin position="438"/>
        <end position="641"/>
    </location>
</feature>
<keyword evidence="9" id="KW-0812">Transmembrane</keyword>
<dbReference type="STRING" id="361077.A0A152A2C3"/>
<keyword evidence="14" id="KW-1185">Reference proteome</keyword>
<keyword evidence="9" id="KW-1133">Transmembrane helix</keyword>
<name>A0A152A2C3_TIELA</name>
<dbReference type="Pfam" id="PF02415">
    <property type="entry name" value="Chlam_PMP"/>
    <property type="match status" value="2"/>
</dbReference>
<feature type="compositionally biased region" description="Low complexity" evidence="8">
    <location>
        <begin position="448"/>
        <end position="624"/>
    </location>
</feature>
<evidence type="ECO:0000256" key="2">
    <source>
        <dbReference type="ARBA" id="ARBA00004442"/>
    </source>
</evidence>
<reference evidence="13 14" key="1">
    <citation type="submission" date="2015-12" db="EMBL/GenBank/DDBJ databases">
        <title>Dictyostelia acquired genes for synthesis and detection of signals that induce cell-type specialization by lateral gene transfer from prokaryotes.</title>
        <authorList>
            <person name="Gloeckner G."/>
            <person name="Schaap P."/>
        </authorList>
    </citation>
    <scope>NUCLEOTIDE SEQUENCE [LARGE SCALE GENOMIC DNA]</scope>
    <source>
        <strain evidence="13 14">TK</strain>
    </source>
</reference>
<evidence type="ECO:0000313" key="14">
    <source>
        <dbReference type="Proteomes" id="UP000076078"/>
    </source>
</evidence>
<sequence>MKIILLLLTLFSFIFLINGSCQVCVVDHENSSSQFSTIEQCLQNLNGCQNGSIIVKTSGVYYSTYSESCEFTLNTSIKITPIQSNGYTLISVKSFGFLNIRAQTNVQVSLTFERFNFESQLKNSYAFQLSASQGSNSLLNITDGNAQGFQLEYESGAFVNSNGFDVIAKQFQFSNHLALNGGVFYVNSGQLTLQNVIMNNNTAINNGGAVYSQYTVILDSTIFGNRANQSGGAVYTQSLTVMNSYIGFQMASWGGSIFMNTWTSDEGENQLNVYIYNSTVTYSNAQSGGLMYIAQTINHLSISYSNFTHGYAQSGGAIYYIGSKNTNNWYFQKTYFDFNNASIGSGGAIFSYSPLLIYGGIFRNSSSTESQIQSFPQFYLKTQNWVSVADPSDCQSRPAISDYSSTYICLNVFGTCEYGLAVVDKDSNVVSCSCDEGFSGSDCSQFPSTTTSSSHSTTSFSSSGWSSSSSSSGSYDSDSYSSTSGSYDSDSYSTSTSGSDSGYYSTGSYSGSEPYSSTGSYSGSSNSGNSGSFSDSYSGSGSYSSSGSYSGSEPYSSTGSYTGSEPYSSTGSYSGESSTTGSESNSGTTAWSTTEYSSSSAWSTVSTSSWTTSSSSSSTTSTPSPDKPNASQDSVEPSPPVPKPATYSIVIGIAVFSFSLIFLVLIFKSILCN</sequence>
<feature type="transmembrane region" description="Helical" evidence="9">
    <location>
        <begin position="645"/>
        <end position="667"/>
    </location>
</feature>
<comment type="subcellular location">
    <subcellularLocation>
        <location evidence="1">Cell envelope</location>
    </subcellularLocation>
    <subcellularLocation>
        <location evidence="2">Cell outer membrane</location>
    </subcellularLocation>
    <subcellularLocation>
        <location evidence="3">Secreted</location>
    </subcellularLocation>
</comment>
<dbReference type="OMA" id="YSGSEPY"/>
<organism evidence="13 14">
    <name type="scientific">Tieghemostelium lacteum</name>
    <name type="common">Slime mold</name>
    <name type="synonym">Dictyostelium lacteum</name>
    <dbReference type="NCBI Taxonomy" id="361077"/>
    <lineage>
        <taxon>Eukaryota</taxon>
        <taxon>Amoebozoa</taxon>
        <taxon>Evosea</taxon>
        <taxon>Eumycetozoa</taxon>
        <taxon>Dictyostelia</taxon>
        <taxon>Dictyosteliales</taxon>
        <taxon>Raperosteliaceae</taxon>
        <taxon>Tieghemostelium</taxon>
    </lineage>
</organism>
<dbReference type="AlphaFoldDB" id="A0A152A2C3"/>
<comment type="caution">
    <text evidence="13">The sequence shown here is derived from an EMBL/GenBank/DDBJ whole genome shotgun (WGS) entry which is preliminary data.</text>
</comment>
<evidence type="ECO:0000259" key="12">
    <source>
        <dbReference type="PROSITE" id="PS01186"/>
    </source>
</evidence>
<evidence type="ECO:0000256" key="6">
    <source>
        <dbReference type="ARBA" id="ARBA00023136"/>
    </source>
</evidence>
<dbReference type="Proteomes" id="UP000076078">
    <property type="component" value="Unassembled WGS sequence"/>
</dbReference>
<evidence type="ECO:0000256" key="3">
    <source>
        <dbReference type="ARBA" id="ARBA00004613"/>
    </source>
</evidence>
<gene>
    <name evidence="13" type="ORF">DLAC_03136</name>
</gene>
<keyword evidence="4" id="KW-0964">Secreted</keyword>
<keyword evidence="6 9" id="KW-0472">Membrane</keyword>